<organism evidence="1 2">
    <name type="scientific">Amphritea atlantica</name>
    <dbReference type="NCBI Taxonomy" id="355243"/>
    <lineage>
        <taxon>Bacteria</taxon>
        <taxon>Pseudomonadati</taxon>
        <taxon>Pseudomonadota</taxon>
        <taxon>Gammaproteobacteria</taxon>
        <taxon>Oceanospirillales</taxon>
        <taxon>Oceanospirillaceae</taxon>
        <taxon>Amphritea</taxon>
    </lineage>
</organism>
<sequence length="393" mass="45941">MKKRRIYLHIGTEKTGTTSIQEFLYENREALIHKGYYFIQSAGVRNNRALPSYAMRDDITDDFFQDRNINTPEERKKFREYTKQSLDQEISSLPDSIHSIIISSEHFHSRNTTSSQINIIKNLLSPYYSDIKIICYIREQTETLSSLYSTLIKSGTIYDFSYHLKFCTPRNSYYNFETMLKNWVDNFGEDKLCVRRFDRKTFINCDLIDDFLSCLEIEPSEDFSRVKKPQNESLNPLGQVIGLTINQAFPNQLSDKAIISKKRKLLSIIDKNFAGKGVSVTPEQYSEIFEAFRETNREVNRKYLKSDGDLFPYKEPINNQVNIDQNSILKLILQLINFTPLPGSFADLFRDAALLYESQDLEKAFIFMELAQKIRPDGVVINKKLNEYREKLK</sequence>
<dbReference type="Gene3D" id="3.40.50.300">
    <property type="entry name" value="P-loop containing nucleotide triphosphate hydrolases"/>
    <property type="match status" value="1"/>
</dbReference>
<dbReference type="STRING" id="355243.SAMN03080615_03371"/>
<dbReference type="OrthoDB" id="3760425at2"/>
<reference evidence="2" key="1">
    <citation type="submission" date="2016-10" db="EMBL/GenBank/DDBJ databases">
        <authorList>
            <person name="Varghese N."/>
            <person name="Submissions S."/>
        </authorList>
    </citation>
    <scope>NUCLEOTIDE SEQUENCE [LARGE SCALE GENOMIC DNA]</scope>
    <source>
        <strain evidence="2">DSM 18887</strain>
    </source>
</reference>
<dbReference type="InterPro" id="IPR027417">
    <property type="entry name" value="P-loop_NTPase"/>
</dbReference>
<accession>A0A1H9K7X3</accession>
<dbReference type="RefSeq" id="WP_139203209.1">
    <property type="nucleotide sequence ID" value="NZ_AP025284.1"/>
</dbReference>
<protein>
    <recommendedName>
        <fullName evidence="3">Sulfotransferase domain-containing protein</fullName>
    </recommendedName>
</protein>
<dbReference type="EMBL" id="FOGB01000012">
    <property type="protein sequence ID" value="SEQ95326.1"/>
    <property type="molecule type" value="Genomic_DNA"/>
</dbReference>
<dbReference type="Proteomes" id="UP000198749">
    <property type="component" value="Unassembled WGS sequence"/>
</dbReference>
<gene>
    <name evidence="1" type="ORF">SAMN03080615_03371</name>
</gene>
<keyword evidence="2" id="KW-1185">Reference proteome</keyword>
<proteinExistence type="predicted"/>
<evidence type="ECO:0000313" key="2">
    <source>
        <dbReference type="Proteomes" id="UP000198749"/>
    </source>
</evidence>
<dbReference type="SUPFAM" id="SSF52540">
    <property type="entry name" value="P-loop containing nucleoside triphosphate hydrolases"/>
    <property type="match status" value="1"/>
</dbReference>
<dbReference type="AlphaFoldDB" id="A0A1H9K7X3"/>
<evidence type="ECO:0008006" key="3">
    <source>
        <dbReference type="Google" id="ProtNLM"/>
    </source>
</evidence>
<evidence type="ECO:0000313" key="1">
    <source>
        <dbReference type="EMBL" id="SEQ95326.1"/>
    </source>
</evidence>
<name>A0A1H9K7X3_9GAMM</name>